<dbReference type="STRING" id="1802481.A2W13_02035"/>
<dbReference type="CDD" id="cd04179">
    <property type="entry name" value="DPM_DPG-synthase_like"/>
    <property type="match status" value="1"/>
</dbReference>
<organism evidence="2 3">
    <name type="scientific">Candidatus Woesebacteria bacterium RBG_16_36_11</name>
    <dbReference type="NCBI Taxonomy" id="1802481"/>
    <lineage>
        <taxon>Bacteria</taxon>
        <taxon>Candidatus Woeseibacteriota</taxon>
    </lineage>
</organism>
<evidence type="ECO:0000259" key="1">
    <source>
        <dbReference type="Pfam" id="PF00535"/>
    </source>
</evidence>
<dbReference type="InterPro" id="IPR050256">
    <property type="entry name" value="Glycosyltransferase_2"/>
</dbReference>
<dbReference type="InterPro" id="IPR029044">
    <property type="entry name" value="Nucleotide-diphossugar_trans"/>
</dbReference>
<protein>
    <submittedName>
        <fullName evidence="2">Glycosyl transferase</fullName>
    </submittedName>
</protein>
<dbReference type="PANTHER" id="PTHR48090:SF7">
    <property type="entry name" value="RFBJ PROTEIN"/>
    <property type="match status" value="1"/>
</dbReference>
<accession>A0A1F7X9D2</accession>
<dbReference type="Pfam" id="PF00535">
    <property type="entry name" value="Glycos_transf_2"/>
    <property type="match status" value="1"/>
</dbReference>
<dbReference type="PANTHER" id="PTHR48090">
    <property type="entry name" value="UNDECAPRENYL-PHOSPHATE 4-DEOXY-4-FORMAMIDO-L-ARABINOSE TRANSFERASE-RELATED"/>
    <property type="match status" value="1"/>
</dbReference>
<evidence type="ECO:0000313" key="2">
    <source>
        <dbReference type="EMBL" id="OGM11369.1"/>
    </source>
</evidence>
<dbReference type="GO" id="GO:0016740">
    <property type="term" value="F:transferase activity"/>
    <property type="evidence" value="ECO:0007669"/>
    <property type="project" value="UniProtKB-KW"/>
</dbReference>
<dbReference type="InterPro" id="IPR001173">
    <property type="entry name" value="Glyco_trans_2-like"/>
</dbReference>
<dbReference type="EMBL" id="MGFT01000024">
    <property type="protein sequence ID" value="OGM11369.1"/>
    <property type="molecule type" value="Genomic_DNA"/>
</dbReference>
<feature type="domain" description="Glycosyltransferase 2-like" evidence="1">
    <location>
        <begin position="4"/>
        <end position="178"/>
    </location>
</feature>
<dbReference type="Gene3D" id="3.90.550.10">
    <property type="entry name" value="Spore Coat Polysaccharide Biosynthesis Protein SpsA, Chain A"/>
    <property type="match status" value="1"/>
</dbReference>
<dbReference type="SUPFAM" id="SSF53448">
    <property type="entry name" value="Nucleotide-diphospho-sugar transferases"/>
    <property type="match status" value="1"/>
</dbReference>
<dbReference type="AlphaFoldDB" id="A0A1F7X9D2"/>
<proteinExistence type="predicted"/>
<dbReference type="Proteomes" id="UP000178533">
    <property type="component" value="Unassembled WGS sequence"/>
</dbReference>
<reference evidence="2 3" key="1">
    <citation type="journal article" date="2016" name="Nat. Commun.">
        <title>Thousands of microbial genomes shed light on interconnected biogeochemical processes in an aquifer system.</title>
        <authorList>
            <person name="Anantharaman K."/>
            <person name="Brown C.T."/>
            <person name="Hug L.A."/>
            <person name="Sharon I."/>
            <person name="Castelle C.J."/>
            <person name="Probst A.J."/>
            <person name="Thomas B.C."/>
            <person name="Singh A."/>
            <person name="Wilkins M.J."/>
            <person name="Karaoz U."/>
            <person name="Brodie E.L."/>
            <person name="Williams K.H."/>
            <person name="Hubbard S.S."/>
            <person name="Banfield J.F."/>
        </authorList>
    </citation>
    <scope>NUCLEOTIDE SEQUENCE [LARGE SCALE GENOMIC DNA]</scope>
</reference>
<gene>
    <name evidence="2" type="ORF">A2W13_02035</name>
</gene>
<keyword evidence="2" id="KW-0808">Transferase</keyword>
<comment type="caution">
    <text evidence="2">The sequence shown here is derived from an EMBL/GenBank/DDBJ whole genome shotgun (WGS) entry which is preliminary data.</text>
</comment>
<sequence>MKLSIIIPVYNEENTIAEILKKIKSVKLPSRINKEIIVVDDGSNDASILEVKKAMINLKIRDLKLIRHATNMGKGSAIRTGIKKATGGIIIIQDADLEYNPNDYTRLLEPILNGKSKVVYGSRLKHYPLRISGSKKTPLITHYLGNKLLTLFTNILYGNGVTDMETCYKVFKKEVIKDVNINAKRFDFEPEITAKILKRGFKIHEIPIKVKPRGYEEGKKISWKDGFVAVWTLLKYRFID</sequence>
<evidence type="ECO:0000313" key="3">
    <source>
        <dbReference type="Proteomes" id="UP000178533"/>
    </source>
</evidence>
<name>A0A1F7X9D2_9BACT</name>